<dbReference type="AlphaFoldDB" id="A0A915TXE9"/>
<reference evidence="1" key="1">
    <citation type="submission" date="2020-12" db="EMBL/GenBank/DDBJ databases">
        <title>Desulfobium dissulfuricans gen. nov., sp. nov., a novel mesophilic, sulfate-reducing bacterium isolated from a deep-sea hydrothermal vent.</title>
        <authorList>
            <person name="Hashimoto Y."/>
            <person name="Tame A."/>
            <person name="Sawayama S."/>
            <person name="Miyazaki J."/>
            <person name="Takai K."/>
            <person name="Nakagawa S."/>
        </authorList>
    </citation>
    <scope>NUCLEOTIDE SEQUENCE</scope>
    <source>
        <strain evidence="1">GF1</strain>
    </source>
</reference>
<dbReference type="Proteomes" id="UP001063350">
    <property type="component" value="Chromosome"/>
</dbReference>
<sequence>MRRLAYRKLAKGSWLAVSGFLNREKMGILLSIMSAGTKLSEAGSRIGGESVFSVKRLRLS</sequence>
<evidence type="ECO:0000313" key="1">
    <source>
        <dbReference type="EMBL" id="BCO07703.1"/>
    </source>
</evidence>
<name>A0A915TXE9_9BACT</name>
<keyword evidence="2" id="KW-1185">Reference proteome</keyword>
<organism evidence="1 2">
    <name type="scientific">Desulfolithobacter dissulfuricans</name>
    <dbReference type="NCBI Taxonomy" id="2795293"/>
    <lineage>
        <taxon>Bacteria</taxon>
        <taxon>Pseudomonadati</taxon>
        <taxon>Thermodesulfobacteriota</taxon>
        <taxon>Desulfobulbia</taxon>
        <taxon>Desulfobulbales</taxon>
        <taxon>Desulfobulbaceae</taxon>
        <taxon>Desulfolithobacter</taxon>
    </lineage>
</organism>
<dbReference type="EMBL" id="AP024233">
    <property type="protein sequence ID" value="BCO07703.1"/>
    <property type="molecule type" value="Genomic_DNA"/>
</dbReference>
<gene>
    <name evidence="1" type="ORF">GF1_00790</name>
</gene>
<dbReference type="KEGG" id="ddu:GF1_00790"/>
<evidence type="ECO:0000313" key="2">
    <source>
        <dbReference type="Proteomes" id="UP001063350"/>
    </source>
</evidence>
<accession>A0A915TXE9</accession>
<proteinExistence type="predicted"/>
<protein>
    <submittedName>
        <fullName evidence="1">Uncharacterized protein</fullName>
    </submittedName>
</protein>
<dbReference type="RefSeq" id="WP_267927650.1">
    <property type="nucleotide sequence ID" value="NZ_AP024233.1"/>
</dbReference>